<dbReference type="AlphaFoldDB" id="A0A7R8W071"/>
<dbReference type="InterPro" id="IPR019378">
    <property type="entry name" value="GDP-Fuc_O-FucTrfase"/>
</dbReference>
<keyword evidence="6" id="KW-0294">Fucose metabolism</keyword>
<evidence type="ECO:0000256" key="7">
    <source>
        <dbReference type="ARBA" id="ARBA00023277"/>
    </source>
</evidence>
<evidence type="ECO:0000256" key="6">
    <source>
        <dbReference type="ARBA" id="ARBA00023253"/>
    </source>
</evidence>
<organism evidence="13">
    <name type="scientific">Cyprideis torosa</name>
    <dbReference type="NCBI Taxonomy" id="163714"/>
    <lineage>
        <taxon>Eukaryota</taxon>
        <taxon>Metazoa</taxon>
        <taxon>Ecdysozoa</taxon>
        <taxon>Arthropoda</taxon>
        <taxon>Crustacea</taxon>
        <taxon>Oligostraca</taxon>
        <taxon>Ostracoda</taxon>
        <taxon>Podocopa</taxon>
        <taxon>Podocopida</taxon>
        <taxon>Cytherocopina</taxon>
        <taxon>Cytheroidea</taxon>
        <taxon>Cytherideidae</taxon>
        <taxon>Cyprideis</taxon>
    </lineage>
</organism>
<evidence type="ECO:0000256" key="12">
    <source>
        <dbReference type="ARBA" id="ARBA00048647"/>
    </source>
</evidence>
<evidence type="ECO:0000256" key="2">
    <source>
        <dbReference type="ARBA" id="ARBA00004922"/>
    </source>
</evidence>
<evidence type="ECO:0000256" key="4">
    <source>
        <dbReference type="ARBA" id="ARBA00022679"/>
    </source>
</evidence>
<dbReference type="EMBL" id="OB660046">
    <property type="protein sequence ID" value="CAD7222333.1"/>
    <property type="molecule type" value="Genomic_DNA"/>
</dbReference>
<dbReference type="OrthoDB" id="422368at2759"/>
<dbReference type="GO" id="GO:0046922">
    <property type="term" value="F:peptide-O-fucosyltransferase activity"/>
    <property type="evidence" value="ECO:0007669"/>
    <property type="project" value="UniProtKB-EC"/>
</dbReference>
<evidence type="ECO:0000256" key="1">
    <source>
        <dbReference type="ARBA" id="ARBA00004240"/>
    </source>
</evidence>
<evidence type="ECO:0000256" key="3">
    <source>
        <dbReference type="ARBA" id="ARBA00012196"/>
    </source>
</evidence>
<keyword evidence="5" id="KW-0256">Endoplasmic reticulum</keyword>
<comment type="subcellular location">
    <subcellularLocation>
        <location evidence="1">Endoplasmic reticulum</location>
    </subcellularLocation>
</comment>
<dbReference type="Gene3D" id="3.40.50.11340">
    <property type="match status" value="1"/>
</dbReference>
<sequence length="350" mass="40121">MKFRGFCHLGCPFVLLIAWFPGVSESTASLVSSGKASCLTSHLQSNSNALFLVYTVNPGEGFNLIRDVYLRVASLIKLLNDNLEGDRSVVLVLPPWGPLYHWMLDRRMGVPRGPYPWSTFFDIQSLSRYIPVMEFEELICEEDEDVQFFVDHVVVLQNFLDMFESGDFSEKYEVSKCQAHRSEFEPVTGTVAERDDSKWEGVLFGDVTVRSRSLQCVSLMGGAHVISPYLLSTFDQSQFILLERAEVLLHENFGEREYWRARESMRFAPKLVLKAKEFIEQMFPNQLAILDQIICSMAKYFIGTQESTFSFRIREEREMIGFNSDTTFNAFCGGPNGEYCEAPSRWTIVR</sequence>
<dbReference type="GO" id="GO:0005783">
    <property type="term" value="C:endoplasmic reticulum"/>
    <property type="evidence" value="ECO:0007669"/>
    <property type="project" value="UniProtKB-SubCell"/>
</dbReference>
<protein>
    <recommendedName>
        <fullName evidence="9">GDP-fucose protein O-fucosyltransferase 2</fullName>
        <ecNumber evidence="3">2.4.1.221</ecNumber>
    </recommendedName>
    <alternativeName>
        <fullName evidence="10">Peptide-O-fucosyltransferase 2</fullName>
    </alternativeName>
</protein>
<evidence type="ECO:0000256" key="11">
    <source>
        <dbReference type="ARBA" id="ARBA00047273"/>
    </source>
</evidence>
<evidence type="ECO:0000256" key="8">
    <source>
        <dbReference type="ARBA" id="ARBA00025803"/>
    </source>
</evidence>
<dbReference type="PANTHER" id="PTHR13398:SF0">
    <property type="entry name" value="GDP-FUCOSE PROTEIN O-FUCOSYLTRANSFERASE 2"/>
    <property type="match status" value="1"/>
</dbReference>
<evidence type="ECO:0000256" key="5">
    <source>
        <dbReference type="ARBA" id="ARBA00022824"/>
    </source>
</evidence>
<accession>A0A7R8W071</accession>
<comment type="pathway">
    <text evidence="2">Protein modification; protein glycosylation.</text>
</comment>
<dbReference type="InterPro" id="IPR045130">
    <property type="entry name" value="OFUT2-like"/>
</dbReference>
<proteinExistence type="inferred from homology"/>
<evidence type="ECO:0000313" key="13">
    <source>
        <dbReference type="EMBL" id="CAD7222333.1"/>
    </source>
</evidence>
<evidence type="ECO:0000256" key="10">
    <source>
        <dbReference type="ARBA" id="ARBA00033083"/>
    </source>
</evidence>
<comment type="catalytic activity">
    <reaction evidence="11">
        <text>L-threonyl-[protein] + GDP-beta-L-fucose = 3-O-(alpha-L-fucosyl)-L-threonyl-[protein] + GDP + H(+)</text>
        <dbReference type="Rhea" id="RHEA:70491"/>
        <dbReference type="Rhea" id="RHEA-COMP:11060"/>
        <dbReference type="Rhea" id="RHEA-COMP:17915"/>
        <dbReference type="ChEBI" id="CHEBI:15378"/>
        <dbReference type="ChEBI" id="CHEBI:30013"/>
        <dbReference type="ChEBI" id="CHEBI:57273"/>
        <dbReference type="ChEBI" id="CHEBI:58189"/>
        <dbReference type="ChEBI" id="CHEBI:189631"/>
        <dbReference type="EC" id="2.4.1.221"/>
    </reaction>
    <physiologicalReaction direction="left-to-right" evidence="11">
        <dbReference type="Rhea" id="RHEA:70492"/>
    </physiologicalReaction>
</comment>
<dbReference type="EC" id="2.4.1.221" evidence="3"/>
<keyword evidence="7" id="KW-0119">Carbohydrate metabolism</keyword>
<dbReference type="Pfam" id="PF10250">
    <property type="entry name" value="O-FucT"/>
    <property type="match status" value="1"/>
</dbReference>
<gene>
    <name evidence="13" type="ORF">CTOB1V02_LOCUS344</name>
</gene>
<reference evidence="13" key="1">
    <citation type="submission" date="2020-11" db="EMBL/GenBank/DDBJ databases">
        <authorList>
            <person name="Tran Van P."/>
        </authorList>
    </citation>
    <scope>NUCLEOTIDE SEQUENCE</scope>
</reference>
<keyword evidence="4" id="KW-0808">Transferase</keyword>
<name>A0A7R8W071_9CRUS</name>
<dbReference type="GO" id="GO:0006004">
    <property type="term" value="P:fucose metabolic process"/>
    <property type="evidence" value="ECO:0007669"/>
    <property type="project" value="UniProtKB-KW"/>
</dbReference>
<comment type="catalytic activity">
    <reaction evidence="12">
        <text>L-seryl-[protein] + GDP-beta-L-fucose = 3-O-(alpha-L-fucosyl)-L-seryl-[protein] + GDP + H(+)</text>
        <dbReference type="Rhea" id="RHEA:63644"/>
        <dbReference type="Rhea" id="RHEA-COMP:9863"/>
        <dbReference type="Rhea" id="RHEA-COMP:17914"/>
        <dbReference type="ChEBI" id="CHEBI:15378"/>
        <dbReference type="ChEBI" id="CHEBI:29999"/>
        <dbReference type="ChEBI" id="CHEBI:57273"/>
        <dbReference type="ChEBI" id="CHEBI:58189"/>
        <dbReference type="ChEBI" id="CHEBI:189632"/>
        <dbReference type="EC" id="2.4.1.221"/>
    </reaction>
    <physiologicalReaction direction="left-to-right" evidence="12">
        <dbReference type="Rhea" id="RHEA:63645"/>
    </physiologicalReaction>
</comment>
<evidence type="ECO:0000256" key="9">
    <source>
        <dbReference type="ARBA" id="ARBA00026232"/>
    </source>
</evidence>
<comment type="similarity">
    <text evidence="8">Belongs to the glycosyltransferase 68 family.</text>
</comment>
<dbReference type="PANTHER" id="PTHR13398">
    <property type="entry name" value="GDP-FUCOSE PROTEIN O-FUCOSYLTRANSFERASE 2"/>
    <property type="match status" value="1"/>
</dbReference>